<organism evidence="2 3">
    <name type="scientific">Betalipothrixvirus pozzuoliense</name>
    <dbReference type="NCBI Taxonomy" id="346882"/>
    <lineage>
        <taxon>Viruses</taxon>
        <taxon>Adnaviria</taxon>
        <taxon>Zilligvirae</taxon>
        <taxon>Taleaviricota</taxon>
        <taxon>Tokiviricetes</taxon>
        <taxon>Ligamenvirales</taxon>
        <taxon>Lipothrixviridae</taxon>
        <taxon>Betalipothrixvirus</taxon>
    </lineage>
</organism>
<dbReference type="InterPro" id="IPR002145">
    <property type="entry name" value="CopG"/>
</dbReference>
<evidence type="ECO:0000259" key="1">
    <source>
        <dbReference type="Pfam" id="PF01402"/>
    </source>
</evidence>
<proteinExistence type="predicted"/>
<evidence type="ECO:0000313" key="2">
    <source>
        <dbReference type="EMBL" id="CAJ31584.1"/>
    </source>
</evidence>
<name>A7WKI4_9VIRU</name>
<dbReference type="Proteomes" id="UP000001308">
    <property type="component" value="Segment"/>
</dbReference>
<protein>
    <submittedName>
        <fullName evidence="2">Regulatory protein</fullName>
    </submittedName>
</protein>
<dbReference type="EMBL" id="AM087121">
    <property type="protein sequence ID" value="CAJ31584.1"/>
    <property type="molecule type" value="Genomic_DNA"/>
</dbReference>
<keyword evidence="3" id="KW-1185">Reference proteome</keyword>
<dbReference type="CDD" id="cd21631">
    <property type="entry name" value="RHH_CopG_NikR-like"/>
    <property type="match status" value="1"/>
</dbReference>
<sequence length="96" mass="11146">MELVKISVRFNQKLKLIFDNIKPRDKTNDGFLRELFNECSDVVEKVSYDLGENLRPYCLRLSPELVKSLDGLGEKLGLSRSEVIRRLIYARAKKLC</sequence>
<evidence type="ECO:0000313" key="3">
    <source>
        <dbReference type="Proteomes" id="UP000001308"/>
    </source>
</evidence>
<dbReference type="GO" id="GO:0006355">
    <property type="term" value="P:regulation of DNA-templated transcription"/>
    <property type="evidence" value="ECO:0007669"/>
    <property type="project" value="InterPro"/>
</dbReference>
<reference evidence="3" key="1">
    <citation type="journal article" date="2008" name="J. Virol.">
        <title>Structure of the acidianus filamentous virus 3 and comparative genomics of related archaeal lipothrixviruses.</title>
        <authorList>
            <person name="Vestergaard G."/>
            <person name="Aramayo R."/>
            <person name="Basta T."/>
            <person name="Haring M."/>
            <person name="Peng X."/>
            <person name="Brugger K."/>
            <person name="Chen L."/>
            <person name="Rachel R."/>
            <person name="Boisset N."/>
            <person name="Garrett R.A."/>
            <person name="Prangishvili D."/>
        </authorList>
    </citation>
    <scope>NUCLEOTIDE SEQUENCE [LARGE SCALE GENOMIC DNA]</scope>
</reference>
<dbReference type="OrthoDB" id="18307at10239"/>
<accession>A7WKI4</accession>
<dbReference type="RefSeq" id="YP_001604188.1">
    <property type="nucleotide sequence ID" value="NC_010152.1"/>
</dbReference>
<feature type="domain" description="Ribbon-helix-helix protein CopG" evidence="1">
    <location>
        <begin position="60"/>
        <end position="90"/>
    </location>
</feature>
<dbReference type="GeneID" id="5797857"/>
<dbReference type="KEGG" id="vg:5797857"/>
<dbReference type="Pfam" id="PF01402">
    <property type="entry name" value="RHH_1"/>
    <property type="match status" value="1"/>
</dbReference>